<accession>A0ABQ1GJE3</accession>
<keyword evidence="8" id="KW-1185">Reference proteome</keyword>
<feature type="transmembrane region" description="Helical" evidence="6">
    <location>
        <begin position="129"/>
        <end position="148"/>
    </location>
</feature>
<dbReference type="InterPro" id="IPR002797">
    <property type="entry name" value="Polysacc_synth"/>
</dbReference>
<feature type="transmembrane region" description="Helical" evidence="6">
    <location>
        <begin position="307"/>
        <end position="328"/>
    </location>
</feature>
<keyword evidence="3 6" id="KW-0812">Transmembrane</keyword>
<reference evidence="8" key="1">
    <citation type="journal article" date="2019" name="Int. J. Syst. Evol. Microbiol.">
        <title>The Global Catalogue of Microorganisms (GCM) 10K type strain sequencing project: providing services to taxonomists for standard genome sequencing and annotation.</title>
        <authorList>
            <consortium name="The Broad Institute Genomics Platform"/>
            <consortium name="The Broad Institute Genome Sequencing Center for Infectious Disease"/>
            <person name="Wu L."/>
            <person name="Ma J."/>
        </authorList>
    </citation>
    <scope>NUCLEOTIDE SEQUENCE [LARGE SCALE GENOMIC DNA]</scope>
    <source>
        <strain evidence="8">CGMCC 1.15044</strain>
    </source>
</reference>
<evidence type="ECO:0000313" key="8">
    <source>
        <dbReference type="Proteomes" id="UP000609323"/>
    </source>
</evidence>
<dbReference type="PANTHER" id="PTHR30250">
    <property type="entry name" value="PST FAMILY PREDICTED COLANIC ACID TRANSPORTER"/>
    <property type="match status" value="1"/>
</dbReference>
<feature type="transmembrane region" description="Helical" evidence="6">
    <location>
        <begin position="373"/>
        <end position="391"/>
    </location>
</feature>
<evidence type="ECO:0000256" key="6">
    <source>
        <dbReference type="SAM" id="Phobius"/>
    </source>
</evidence>
<evidence type="ECO:0000313" key="7">
    <source>
        <dbReference type="EMBL" id="GGA45078.1"/>
    </source>
</evidence>
<dbReference type="Proteomes" id="UP000609323">
    <property type="component" value="Unassembled WGS sequence"/>
</dbReference>
<name>A0ABQ1GJE3_9BACL</name>
<evidence type="ECO:0000256" key="3">
    <source>
        <dbReference type="ARBA" id="ARBA00022692"/>
    </source>
</evidence>
<feature type="transmembrane region" description="Helical" evidence="6">
    <location>
        <begin position="160"/>
        <end position="178"/>
    </location>
</feature>
<gene>
    <name evidence="7" type="ORF">GCM10010917_32950</name>
</gene>
<protein>
    <recommendedName>
        <fullName evidence="9">Polysaccharide biosynthesis protein C-terminal domain-containing protein</fullName>
    </recommendedName>
</protein>
<comment type="subcellular location">
    <subcellularLocation>
        <location evidence="1">Cell membrane</location>
        <topology evidence="1">Multi-pass membrane protein</topology>
    </subcellularLocation>
</comment>
<proteinExistence type="predicted"/>
<evidence type="ECO:0000256" key="4">
    <source>
        <dbReference type="ARBA" id="ARBA00022989"/>
    </source>
</evidence>
<evidence type="ECO:0000256" key="5">
    <source>
        <dbReference type="ARBA" id="ARBA00023136"/>
    </source>
</evidence>
<evidence type="ECO:0000256" key="1">
    <source>
        <dbReference type="ARBA" id="ARBA00004651"/>
    </source>
</evidence>
<keyword evidence="2" id="KW-1003">Cell membrane</keyword>
<sequence>MQPVAAAKQMFSGNSLAKTIMRTSFNNFFVLIVTTLTSILTARMLGADGKGELSAVLFWPALLGSLIGFGLPTSLIYSLKNKTGSVPQLLSLALRIQLPAALLAGAAAWFCMPAWLANYDSEIIRIAQLYTLGAIPLAVLTNLVIALAQSLDKFGVYNGLLFLVPFINFCILIALWQLGSLNVAAASAVSLGAGVLTLLWALIRLRKQLHSFTLSVGKPILRPFYSYGARVYGMDLMGTLSNQTDKIVIVALLSPTDFGLYSVVYALSRVFNVVQNAITNVIFPKVTGMENKIIIEKIGRAFRISMLGMAVIIVPSLFIGRFMLGLLYGSTFLAGASTFYLLSLECIIGGGSWILASAFNALGRPGLVLVRQIAAYLVTVALFFVFTPWLGLPGIALALLCGALVRLAVSVLSFPVFFKVPLRRILFDTGDFAFVSQMIRNKQKFSSKQKPSNEEALDYASNG</sequence>
<feature type="transmembrane region" description="Helical" evidence="6">
    <location>
        <begin position="184"/>
        <end position="203"/>
    </location>
</feature>
<keyword evidence="4 6" id="KW-1133">Transmembrane helix</keyword>
<dbReference type="RefSeq" id="WP_094092721.1">
    <property type="nucleotide sequence ID" value="NZ_BMHF01000013.1"/>
</dbReference>
<feature type="transmembrane region" description="Helical" evidence="6">
    <location>
        <begin position="340"/>
        <end position="361"/>
    </location>
</feature>
<feature type="transmembrane region" description="Helical" evidence="6">
    <location>
        <begin position="25"/>
        <end position="45"/>
    </location>
</feature>
<organism evidence="7 8">
    <name type="scientific">Paenibacillus physcomitrellae</name>
    <dbReference type="NCBI Taxonomy" id="1619311"/>
    <lineage>
        <taxon>Bacteria</taxon>
        <taxon>Bacillati</taxon>
        <taxon>Bacillota</taxon>
        <taxon>Bacilli</taxon>
        <taxon>Bacillales</taxon>
        <taxon>Paenibacillaceae</taxon>
        <taxon>Paenibacillus</taxon>
    </lineage>
</organism>
<dbReference type="InterPro" id="IPR050833">
    <property type="entry name" value="Poly_Biosynth_Transport"/>
</dbReference>
<dbReference type="Pfam" id="PF01943">
    <property type="entry name" value="Polysacc_synt"/>
    <property type="match status" value="1"/>
</dbReference>
<dbReference type="EMBL" id="BMHF01000013">
    <property type="protein sequence ID" value="GGA45078.1"/>
    <property type="molecule type" value="Genomic_DNA"/>
</dbReference>
<feature type="transmembrane region" description="Helical" evidence="6">
    <location>
        <begin position="397"/>
        <end position="418"/>
    </location>
</feature>
<evidence type="ECO:0000256" key="2">
    <source>
        <dbReference type="ARBA" id="ARBA00022475"/>
    </source>
</evidence>
<comment type="caution">
    <text evidence="7">The sequence shown here is derived from an EMBL/GenBank/DDBJ whole genome shotgun (WGS) entry which is preliminary data.</text>
</comment>
<keyword evidence="5 6" id="KW-0472">Membrane</keyword>
<feature type="transmembrane region" description="Helical" evidence="6">
    <location>
        <begin position="57"/>
        <end position="77"/>
    </location>
</feature>
<feature type="transmembrane region" description="Helical" evidence="6">
    <location>
        <begin position="98"/>
        <end position="117"/>
    </location>
</feature>
<evidence type="ECO:0008006" key="9">
    <source>
        <dbReference type="Google" id="ProtNLM"/>
    </source>
</evidence>
<dbReference type="PANTHER" id="PTHR30250:SF11">
    <property type="entry name" value="O-ANTIGEN TRANSPORTER-RELATED"/>
    <property type="match status" value="1"/>
</dbReference>